<keyword evidence="3" id="KW-1185">Reference proteome</keyword>
<feature type="region of interest" description="Disordered" evidence="1">
    <location>
        <begin position="57"/>
        <end position="264"/>
    </location>
</feature>
<accession>A0A9X3D3N8</accession>
<feature type="compositionally biased region" description="Basic and acidic residues" evidence="1">
    <location>
        <begin position="77"/>
        <end position="94"/>
    </location>
</feature>
<name>A0A9X3D3N8_9ACTN</name>
<sequence length="264" mass="27044">MLTLALAATLVGFVLLVLGLITGTVWLAISCIVVCLAGLGFLIADVVGAGRRGDDEPTLADFVDSDQAEGQTPDGESGDRGTPADRRIDDEPVARPHSSVPQSPTPESPVPPSPTPQAPTHQAPIPPSQYGSAAAPTPQSPVPPPGPPGVGRHGRAPQSPTQAGVGRDGGYDDYLRSVGGYPAPQPAPGTHGAPTGGAGRHDDDVTESFPSSRSSSSPSSSSPSPSASSTSPTHGQESDASDEPREQRRARFDPLDPNWRPPLD</sequence>
<feature type="compositionally biased region" description="Pro residues" evidence="1">
    <location>
        <begin position="138"/>
        <end position="148"/>
    </location>
</feature>
<evidence type="ECO:0000313" key="3">
    <source>
        <dbReference type="Proteomes" id="UP001143347"/>
    </source>
</evidence>
<feature type="compositionally biased region" description="Pro residues" evidence="1">
    <location>
        <begin position="103"/>
        <end position="117"/>
    </location>
</feature>
<feature type="compositionally biased region" description="Low complexity" evidence="1">
    <location>
        <begin position="208"/>
        <end position="232"/>
    </location>
</feature>
<organism evidence="2 3">
    <name type="scientific">Gordonia aquimaris</name>
    <dbReference type="NCBI Taxonomy" id="2984863"/>
    <lineage>
        <taxon>Bacteria</taxon>
        <taxon>Bacillati</taxon>
        <taxon>Actinomycetota</taxon>
        <taxon>Actinomycetes</taxon>
        <taxon>Mycobacteriales</taxon>
        <taxon>Gordoniaceae</taxon>
        <taxon>Gordonia</taxon>
    </lineage>
</organism>
<comment type="caution">
    <text evidence="2">The sequence shown here is derived from an EMBL/GenBank/DDBJ whole genome shotgun (WGS) entry which is preliminary data.</text>
</comment>
<dbReference type="Proteomes" id="UP001143347">
    <property type="component" value="Unassembled WGS sequence"/>
</dbReference>
<reference evidence="2" key="1">
    <citation type="submission" date="2022-10" db="EMBL/GenBank/DDBJ databases">
        <title>WGS of marine actinomycetes from Thailand.</title>
        <authorList>
            <person name="Thawai C."/>
        </authorList>
    </citation>
    <scope>NUCLEOTIDE SEQUENCE</scope>
    <source>
        <strain evidence="2">SW21</strain>
    </source>
</reference>
<dbReference type="EMBL" id="JAPKFM010000005">
    <property type="protein sequence ID" value="MCX2963889.1"/>
    <property type="molecule type" value="Genomic_DNA"/>
</dbReference>
<dbReference type="RefSeq" id="WP_266060993.1">
    <property type="nucleotide sequence ID" value="NZ_JAPKFM010000005.1"/>
</dbReference>
<dbReference type="AlphaFoldDB" id="A0A9X3D3N8"/>
<feature type="compositionally biased region" description="Basic and acidic residues" evidence="1">
    <location>
        <begin position="242"/>
        <end position="254"/>
    </location>
</feature>
<evidence type="ECO:0000313" key="2">
    <source>
        <dbReference type="EMBL" id="MCX2963889.1"/>
    </source>
</evidence>
<evidence type="ECO:0000256" key="1">
    <source>
        <dbReference type="SAM" id="MobiDB-lite"/>
    </source>
</evidence>
<protein>
    <submittedName>
        <fullName evidence="2">Uncharacterized protein</fullName>
    </submittedName>
</protein>
<proteinExistence type="predicted"/>
<gene>
    <name evidence="2" type="ORF">OSB52_07245</name>
</gene>